<feature type="region of interest" description="Disordered" evidence="1">
    <location>
        <begin position="85"/>
        <end position="181"/>
    </location>
</feature>
<dbReference type="GO" id="GO:0005096">
    <property type="term" value="F:GTPase activator activity"/>
    <property type="evidence" value="ECO:0007669"/>
    <property type="project" value="InterPro"/>
</dbReference>
<dbReference type="InterPro" id="IPR038508">
    <property type="entry name" value="ArfGAP_dom_sf"/>
</dbReference>
<name>A0A4Q4T4I1_9PEZI</name>
<dbReference type="Proteomes" id="UP000293360">
    <property type="component" value="Unassembled WGS sequence"/>
</dbReference>
<dbReference type="STRING" id="155417.A0A4Q4T4I1"/>
<feature type="compositionally biased region" description="Polar residues" evidence="1">
    <location>
        <begin position="91"/>
        <end position="105"/>
    </location>
</feature>
<keyword evidence="4" id="KW-1185">Reference proteome</keyword>
<feature type="region of interest" description="Disordered" evidence="1">
    <location>
        <begin position="58"/>
        <end position="77"/>
    </location>
</feature>
<evidence type="ECO:0000313" key="3">
    <source>
        <dbReference type="EMBL" id="RYP00360.1"/>
    </source>
</evidence>
<sequence>MSGLISKRQQARNEKVLQDLVHDVPGNNFCADCQARNPAWASWSVENMKKVGNVASNKIYNPQNKKPSVPVDADEADSAMERFIRSKYIQPGTTHSTKQPRTGSRVSDEGSPPPLPPKTGGRFSFKSGSSTFPLSFRSKRESRSRDGPTSPNGFSDRGSDSLGHKSSKAFGATVQHDSPEAMAQKLAQLREMGFTDDKRNAMVLKGVNGNLEKTIEALVRLGEGGGTSAPAVPARESSLPSRSLTPQPTAPNATFGLSKASPAATRSPTTPTNDPWDISPAQPQSSQSTGTMQNNRNPFYSTNPFGAPSYDPGSSLNQSFQNLSLAPPQQQQQALFPHHTGGLPAPQPLSHQIHQQSLTPPAPQNQFSVTTAYVNGQTYPTPMPQAQQSYNPFLQAPAAQPLSVNTSQAQNHNPFGSNPFMRSPSSIASPSLNQIPEQSQQNVYNTPQTPYGNNPFLSASQPVQQPQHTQQAFYQTQQPAQHIPQQAYQPQRQDKAAILALYSIPSAVPAPASAQVQAQSTPSAETNQAATAQSHPQQPTSPQRSFSVPLAGNKNPFLRNGLGSSGPNAFTNANTPGIPGARSRDSMSLGMEMAWNNGRHSPDAFASLSARSG</sequence>
<dbReference type="PROSITE" id="PS50030">
    <property type="entry name" value="UBA"/>
    <property type="match status" value="1"/>
</dbReference>
<feature type="compositionally biased region" description="Low complexity" evidence="1">
    <location>
        <begin position="314"/>
        <end position="335"/>
    </location>
</feature>
<feature type="compositionally biased region" description="Polar residues" evidence="1">
    <location>
        <begin position="406"/>
        <end position="416"/>
    </location>
</feature>
<feature type="region of interest" description="Disordered" evidence="1">
    <location>
        <begin position="223"/>
        <end position="349"/>
    </location>
</feature>
<dbReference type="Gene3D" id="1.10.220.150">
    <property type="entry name" value="Arf GTPase activating protein"/>
    <property type="match status" value="2"/>
</dbReference>
<organism evidence="3 4">
    <name type="scientific">Monosporascus ibericus</name>
    <dbReference type="NCBI Taxonomy" id="155417"/>
    <lineage>
        <taxon>Eukaryota</taxon>
        <taxon>Fungi</taxon>
        <taxon>Dikarya</taxon>
        <taxon>Ascomycota</taxon>
        <taxon>Pezizomycotina</taxon>
        <taxon>Sordariomycetes</taxon>
        <taxon>Xylariomycetidae</taxon>
        <taxon>Xylariales</taxon>
        <taxon>Xylariales incertae sedis</taxon>
        <taxon>Monosporascus</taxon>
    </lineage>
</organism>
<dbReference type="GO" id="GO:0005737">
    <property type="term" value="C:cytoplasm"/>
    <property type="evidence" value="ECO:0007669"/>
    <property type="project" value="TreeGrafter"/>
</dbReference>
<dbReference type="SUPFAM" id="SSF57863">
    <property type="entry name" value="ArfGap/RecO-like zinc finger"/>
    <property type="match status" value="1"/>
</dbReference>
<evidence type="ECO:0000259" key="2">
    <source>
        <dbReference type="PROSITE" id="PS50030"/>
    </source>
</evidence>
<feature type="compositionally biased region" description="Polar residues" evidence="1">
    <location>
        <begin position="423"/>
        <end position="460"/>
    </location>
</feature>
<accession>A0A4Q4T4I1</accession>
<proteinExistence type="predicted"/>
<feature type="region of interest" description="Disordered" evidence="1">
    <location>
        <begin position="513"/>
        <end position="585"/>
    </location>
</feature>
<reference evidence="3 4" key="1">
    <citation type="submission" date="2018-06" db="EMBL/GenBank/DDBJ databases">
        <title>Complete Genomes of Monosporascus.</title>
        <authorList>
            <person name="Robinson A.J."/>
            <person name="Natvig D.O."/>
        </authorList>
    </citation>
    <scope>NUCLEOTIDE SEQUENCE [LARGE SCALE GENOMIC DNA]</scope>
    <source>
        <strain evidence="3 4">CBS 110550</strain>
    </source>
</reference>
<dbReference type="PANTHER" id="PTHR45705:SF7">
    <property type="entry name" value="ACTIVATING PROTEIN FOR ARF, PUTATIVE (AFU_ORTHOLOGUE AFUA_4G09120)-RELATED"/>
    <property type="match status" value="1"/>
</dbReference>
<evidence type="ECO:0000313" key="4">
    <source>
        <dbReference type="Proteomes" id="UP000293360"/>
    </source>
</evidence>
<dbReference type="InterPro" id="IPR001164">
    <property type="entry name" value="ArfGAP_dom"/>
</dbReference>
<feature type="compositionally biased region" description="Polar residues" evidence="1">
    <location>
        <begin position="238"/>
        <end position="252"/>
    </location>
</feature>
<comment type="caution">
    <text evidence="3">The sequence shown here is derived from an EMBL/GenBank/DDBJ whole genome shotgun (WGS) entry which is preliminary data.</text>
</comment>
<dbReference type="SUPFAM" id="SSF46934">
    <property type="entry name" value="UBA-like"/>
    <property type="match status" value="1"/>
</dbReference>
<feature type="compositionally biased region" description="Low complexity" evidence="1">
    <location>
        <begin position="513"/>
        <end position="524"/>
    </location>
</feature>
<dbReference type="InterPro" id="IPR009060">
    <property type="entry name" value="UBA-like_sf"/>
</dbReference>
<dbReference type="EMBL" id="QJNU01000392">
    <property type="protein sequence ID" value="RYP00360.1"/>
    <property type="molecule type" value="Genomic_DNA"/>
</dbReference>
<feature type="domain" description="UBA" evidence="2">
    <location>
        <begin position="177"/>
        <end position="221"/>
    </location>
</feature>
<feature type="compositionally biased region" description="Polar residues" evidence="1">
    <location>
        <begin position="525"/>
        <end position="546"/>
    </location>
</feature>
<dbReference type="InterPro" id="IPR015940">
    <property type="entry name" value="UBA"/>
</dbReference>
<gene>
    <name evidence="3" type="ORF">DL764_006532</name>
</gene>
<dbReference type="PANTHER" id="PTHR45705">
    <property type="entry name" value="FI20236P1"/>
    <property type="match status" value="1"/>
</dbReference>
<dbReference type="AlphaFoldDB" id="A0A4Q4T4I1"/>
<dbReference type="SMART" id="SM00105">
    <property type="entry name" value="ArfGap"/>
    <property type="match status" value="1"/>
</dbReference>
<dbReference type="FunFam" id="1.10.8.10:FF:000081">
    <property type="entry name" value="GTPase activating protein for Arf"/>
    <property type="match status" value="1"/>
</dbReference>
<dbReference type="InterPro" id="IPR051718">
    <property type="entry name" value="ARF_GTPase-activating"/>
</dbReference>
<feature type="compositionally biased region" description="Polar residues" evidence="1">
    <location>
        <begin position="281"/>
        <end position="304"/>
    </location>
</feature>
<protein>
    <recommendedName>
        <fullName evidence="2">UBA domain-containing protein</fullName>
    </recommendedName>
</protein>
<evidence type="ECO:0000256" key="1">
    <source>
        <dbReference type="SAM" id="MobiDB-lite"/>
    </source>
</evidence>
<feature type="compositionally biased region" description="Low complexity" evidence="1">
    <location>
        <begin position="258"/>
        <end position="272"/>
    </location>
</feature>
<feature type="compositionally biased region" description="Low complexity" evidence="1">
    <location>
        <begin position="461"/>
        <end position="490"/>
    </location>
</feature>
<feature type="region of interest" description="Disordered" evidence="1">
    <location>
        <begin position="594"/>
        <end position="613"/>
    </location>
</feature>
<dbReference type="Gene3D" id="1.10.8.10">
    <property type="entry name" value="DNA helicase RuvA subunit, C-terminal domain"/>
    <property type="match status" value="1"/>
</dbReference>
<feature type="compositionally biased region" description="Polar residues" evidence="1">
    <location>
        <begin position="565"/>
        <end position="575"/>
    </location>
</feature>
<dbReference type="InterPro" id="IPR037278">
    <property type="entry name" value="ARFGAP/RecO"/>
</dbReference>
<dbReference type="OrthoDB" id="10266696at2759"/>
<feature type="region of interest" description="Disordered" evidence="1">
    <location>
        <begin position="406"/>
        <end position="490"/>
    </location>
</feature>